<keyword evidence="3" id="KW-0614">Plasmid</keyword>
<dbReference type="InterPro" id="IPR000594">
    <property type="entry name" value="ThiF_NAD_FAD-bd"/>
</dbReference>
<evidence type="ECO:0000313" key="3">
    <source>
        <dbReference type="EMBL" id="QYA34106.1"/>
    </source>
</evidence>
<dbReference type="GO" id="GO:0016779">
    <property type="term" value="F:nucleotidyltransferase activity"/>
    <property type="evidence" value="ECO:0007669"/>
    <property type="project" value="UniProtKB-KW"/>
</dbReference>
<dbReference type="EMBL" id="CP079956">
    <property type="protein sequence ID" value="QYA34106.1"/>
    <property type="molecule type" value="Genomic_DNA"/>
</dbReference>
<dbReference type="AlphaFoldDB" id="A0AAT9P9L4"/>
<keyword evidence="3" id="KW-0548">Nucleotidyltransferase</keyword>
<evidence type="ECO:0000256" key="1">
    <source>
        <dbReference type="SAM" id="Coils"/>
    </source>
</evidence>
<gene>
    <name evidence="3" type="ORF">KYI10_11965</name>
</gene>
<proteinExistence type="predicted"/>
<dbReference type="Pfam" id="PF00899">
    <property type="entry name" value="ThiF"/>
    <property type="match status" value="1"/>
</dbReference>
<name>A0AAT9P9L4_9STAP</name>
<reference evidence="3" key="1">
    <citation type="submission" date="2024-06" db="EMBL/GenBank/DDBJ databases">
        <title>Prevalence and characterization of methicillin-resistant Macrococcus spp. in food producing animals and meat in Switzerland in 2019.</title>
        <authorList>
            <person name="Keller J.E."/>
            <person name="Schwendener S."/>
            <person name="Neuenschwander J."/>
            <person name="Overesch G."/>
            <person name="Perreten V."/>
        </authorList>
    </citation>
    <scope>NUCLEOTIDE SEQUENCE</scope>
    <source>
        <strain evidence="3">19Msa1099</strain>
        <plasmid evidence="3">p19Msa1047_11</plasmid>
    </source>
</reference>
<evidence type="ECO:0000259" key="2">
    <source>
        <dbReference type="Pfam" id="PF00899"/>
    </source>
</evidence>
<keyword evidence="1" id="KW-0175">Coiled coil</keyword>
<feature type="coiled-coil region" evidence="1">
    <location>
        <begin position="88"/>
        <end position="115"/>
    </location>
</feature>
<accession>A0AAT9P9L4</accession>
<sequence>MHDKIHELYSYFLKLGYIVKIEDDKISWNINIKNNNFKLSIVIPEYYPFEFLKIKIINFSDFDFYIPHTLTGNYLCLYEVNSDRHNYKNYLEEAKETLQRAVDILEKSVEREVENQYKYEFSDIYPFLTSNQVNYFLSEDYKTPKLLKSLEGFKDKDNKEKLRILYDTNYSIDSLGMLVSNLGIKDYKIKESVLYIPVENSNLSSPITKFADLINVLENNKHFNFFAEKLIKGLSTITLGVYQEGINIPTILCFKIEKLYFPKGKIVKKSSYKSILKINNSKLLVNMKINDLSQNKLIFRSGDGHSNRKLSFYIIGCGSLGSFLSKSICDTFDIENIILQDNDILEVDNIGRHLCGLRSLNKFKSNEVAKVINNYYPHINTKAIYTNILNEFLGKEKHLLSEKYDFLICVVGDENVEEQLIQMYEKKKLHTPLIIVWIEPYLVAGHILIFNGELNELSKSYIFDKERNIKLSVVQNVHQYSKSEAGCQSRFMPYSGFEVQLFINKCVDLLMNNRYLEKKGNYHITYFGNMKEARGKNIEIKQQWTAKNNRELFVTRFDE</sequence>
<protein>
    <submittedName>
        <fullName evidence="3">ThiF family adenylyltransferase</fullName>
    </submittedName>
</protein>
<geneLocation type="plasmid" evidence="3">
    <name>p19Msa1047_11</name>
</geneLocation>
<organism evidence="3">
    <name type="scientific">Macrococcus psychrotolerans</name>
    <dbReference type="NCBI Taxonomy" id="3039389"/>
    <lineage>
        <taxon>Bacteria</taxon>
        <taxon>Bacillati</taxon>
        <taxon>Bacillota</taxon>
        <taxon>Bacilli</taxon>
        <taxon>Bacillales</taxon>
        <taxon>Staphylococcaceae</taxon>
        <taxon>Macrococcus</taxon>
    </lineage>
</organism>
<keyword evidence="3" id="KW-0808">Transferase</keyword>
<feature type="domain" description="THIF-type NAD/FAD binding fold" evidence="2">
    <location>
        <begin position="308"/>
        <end position="409"/>
    </location>
</feature>